<dbReference type="EMBL" id="ADKM02000023">
    <property type="protein sequence ID" value="EGC04428.1"/>
    <property type="molecule type" value="Genomic_DNA"/>
</dbReference>
<keyword evidence="2" id="KW-1185">Reference proteome</keyword>
<evidence type="ECO:0000313" key="2">
    <source>
        <dbReference type="Proteomes" id="UP000004259"/>
    </source>
</evidence>
<reference evidence="1 2" key="1">
    <citation type="submission" date="2011-02" db="EMBL/GenBank/DDBJ databases">
        <authorList>
            <person name="Nelson K.E."/>
            <person name="Sutton G."/>
            <person name="Torralba M."/>
            <person name="Durkin S."/>
            <person name="Harkins D."/>
            <person name="Montgomery R."/>
            <person name="Ziemer C."/>
            <person name="Klaassens E."/>
            <person name="Ocuiv P."/>
            <person name="Morrison M."/>
        </authorList>
    </citation>
    <scope>NUCLEOTIDE SEQUENCE [LARGE SCALE GENOMIC DNA]</scope>
    <source>
        <strain evidence="1 2">8</strain>
    </source>
</reference>
<sequence>MIACFYKIFKICPRFLTFLKHLFSAERGIKNAVDFRPPRCCLSV</sequence>
<protein>
    <submittedName>
        <fullName evidence="1">Uncharacterized protein</fullName>
    </submittedName>
</protein>
<organism evidence="1 2">
    <name type="scientific">Ruminococcus albus 8</name>
    <dbReference type="NCBI Taxonomy" id="246199"/>
    <lineage>
        <taxon>Bacteria</taxon>
        <taxon>Bacillati</taxon>
        <taxon>Bacillota</taxon>
        <taxon>Clostridia</taxon>
        <taxon>Eubacteriales</taxon>
        <taxon>Oscillospiraceae</taxon>
        <taxon>Ruminococcus</taxon>
    </lineage>
</organism>
<gene>
    <name evidence="1" type="ORF">CUS_4847</name>
</gene>
<dbReference type="STRING" id="246199.CUS_4847"/>
<proteinExistence type="predicted"/>
<name>E9S8E3_RUMAL</name>
<dbReference type="AlphaFoldDB" id="E9S8E3"/>
<dbReference type="Proteomes" id="UP000004259">
    <property type="component" value="Unassembled WGS sequence"/>
</dbReference>
<comment type="caution">
    <text evidence="1">The sequence shown here is derived from an EMBL/GenBank/DDBJ whole genome shotgun (WGS) entry which is preliminary data.</text>
</comment>
<evidence type="ECO:0000313" key="1">
    <source>
        <dbReference type="EMBL" id="EGC04428.1"/>
    </source>
</evidence>
<accession>E9S8E3</accession>